<dbReference type="EMBL" id="VSWC01000041">
    <property type="protein sequence ID" value="KAA1104203.1"/>
    <property type="molecule type" value="Genomic_DNA"/>
</dbReference>
<reference evidence="1 2" key="1">
    <citation type="submission" date="2019-05" db="EMBL/GenBank/DDBJ databases">
        <title>Emergence of the Ug99 lineage of the wheat stem rust pathogen through somatic hybridization.</title>
        <authorList>
            <person name="Li F."/>
            <person name="Upadhyaya N.M."/>
            <person name="Sperschneider J."/>
            <person name="Matny O."/>
            <person name="Nguyen-Phuc H."/>
            <person name="Mago R."/>
            <person name="Raley C."/>
            <person name="Miller M.E."/>
            <person name="Silverstein K.A.T."/>
            <person name="Henningsen E."/>
            <person name="Hirsch C.D."/>
            <person name="Visser B."/>
            <person name="Pretorius Z.A."/>
            <person name="Steffenson B.J."/>
            <person name="Schwessinger B."/>
            <person name="Dodds P.N."/>
            <person name="Figueroa M."/>
        </authorList>
    </citation>
    <scope>NUCLEOTIDE SEQUENCE [LARGE SCALE GENOMIC DNA]</scope>
    <source>
        <strain evidence="1">21-0</strain>
    </source>
</reference>
<sequence>MLKGLWVRVHSALGKTRLLFGAWVLLSAHWLAVSSQGGLVNNHSTRMKCLGNTRVLHKNCDMC</sequence>
<accession>A0A5B0PTY8</accession>
<comment type="caution">
    <text evidence="1">The sequence shown here is derived from an EMBL/GenBank/DDBJ whole genome shotgun (WGS) entry which is preliminary data.</text>
</comment>
<dbReference type="Proteomes" id="UP000324748">
    <property type="component" value="Unassembled WGS sequence"/>
</dbReference>
<evidence type="ECO:0000313" key="2">
    <source>
        <dbReference type="Proteomes" id="UP000324748"/>
    </source>
</evidence>
<gene>
    <name evidence="1" type="ORF">PGT21_014749</name>
</gene>
<proteinExistence type="predicted"/>
<name>A0A5B0PTY8_PUCGR</name>
<organism evidence="1 2">
    <name type="scientific">Puccinia graminis f. sp. tritici</name>
    <dbReference type="NCBI Taxonomy" id="56615"/>
    <lineage>
        <taxon>Eukaryota</taxon>
        <taxon>Fungi</taxon>
        <taxon>Dikarya</taxon>
        <taxon>Basidiomycota</taxon>
        <taxon>Pucciniomycotina</taxon>
        <taxon>Pucciniomycetes</taxon>
        <taxon>Pucciniales</taxon>
        <taxon>Pucciniaceae</taxon>
        <taxon>Puccinia</taxon>
    </lineage>
</organism>
<dbReference type="AlphaFoldDB" id="A0A5B0PTY8"/>
<keyword evidence="2" id="KW-1185">Reference proteome</keyword>
<evidence type="ECO:0000313" key="1">
    <source>
        <dbReference type="EMBL" id="KAA1104203.1"/>
    </source>
</evidence>
<protein>
    <submittedName>
        <fullName evidence="1">Uncharacterized protein</fullName>
    </submittedName>
</protein>